<evidence type="ECO:0000313" key="2">
    <source>
        <dbReference type="Proteomes" id="UP000248333"/>
    </source>
</evidence>
<evidence type="ECO:0000313" key="1">
    <source>
        <dbReference type="EMBL" id="PYC76128.1"/>
    </source>
</evidence>
<keyword evidence="2" id="KW-1185">Reference proteome</keyword>
<accession>A0A318P1I1</accession>
<organism evidence="1 2">
    <name type="scientific">Micromonospora arborensis</name>
    <dbReference type="NCBI Taxonomy" id="2116518"/>
    <lineage>
        <taxon>Bacteria</taxon>
        <taxon>Bacillati</taxon>
        <taxon>Actinomycetota</taxon>
        <taxon>Actinomycetes</taxon>
        <taxon>Micromonosporales</taxon>
        <taxon>Micromonosporaceae</taxon>
        <taxon>Micromonospora</taxon>
    </lineage>
</organism>
<name>A0A318P1I1_9ACTN</name>
<sequence length="158" mass="16502">MAGRAYRRVVLPERGGPGGGYAGVVAAGLVPVAQLLRQLAEFEGEGEQHRVGVLPAPLARRERLLQHPAGGEQVVRLAVQPGQQVRGVQHLGVVGGVRRGSGSDGLREQLPRGAEIARGAQGEGPVLSGCQGGGMRHVAMLPPEGRRTLAGHAPEWCR</sequence>
<comment type="caution">
    <text evidence="1">The sequence shown here is derived from an EMBL/GenBank/DDBJ whole genome shotgun (WGS) entry which is preliminary data.</text>
</comment>
<dbReference type="EMBL" id="PYBV01000002">
    <property type="protein sequence ID" value="PYC76128.1"/>
    <property type="molecule type" value="Genomic_DNA"/>
</dbReference>
<reference evidence="1 2" key="1">
    <citation type="submission" date="2018-03" db="EMBL/GenBank/DDBJ databases">
        <title>Bioinformatic expansion and discovery of thiopeptide antibiotics.</title>
        <authorList>
            <person name="Schwalen C.J."/>
            <person name="Hudson G.A."/>
            <person name="Mitchell D.A."/>
        </authorList>
    </citation>
    <scope>NUCLEOTIDE SEQUENCE [LARGE SCALE GENOMIC DNA]</scope>
    <source>
        <strain evidence="1 2">NRRL 8041</strain>
    </source>
</reference>
<dbReference type="AlphaFoldDB" id="A0A318P1I1"/>
<gene>
    <name evidence="1" type="ORF">C7C45_01115</name>
</gene>
<protein>
    <submittedName>
        <fullName evidence="1">Uncharacterized protein</fullName>
    </submittedName>
</protein>
<proteinExistence type="predicted"/>
<dbReference type="Proteomes" id="UP000248333">
    <property type="component" value="Unassembled WGS sequence"/>
</dbReference>